<protein>
    <submittedName>
        <fullName evidence="2">Uncharacterized protein</fullName>
    </submittedName>
</protein>
<dbReference type="Proteomes" id="UP000800035">
    <property type="component" value="Unassembled WGS sequence"/>
</dbReference>
<keyword evidence="3" id="KW-1185">Reference proteome</keyword>
<evidence type="ECO:0000256" key="1">
    <source>
        <dbReference type="SAM" id="Phobius"/>
    </source>
</evidence>
<proteinExistence type="predicted"/>
<feature type="transmembrane region" description="Helical" evidence="1">
    <location>
        <begin position="27"/>
        <end position="52"/>
    </location>
</feature>
<keyword evidence="1" id="KW-0812">Transmembrane</keyword>
<keyword evidence="1" id="KW-0472">Membrane</keyword>
<dbReference type="OrthoDB" id="3540210at2759"/>
<sequence>MVDNVANGFWYNWEYGKMRGATLTLPFYSGAILVSFLSLFVQFSGASFYRVLCFVIHQSRSTTDARDGLFHQQQVILRNAATAPSALWGFVRSAVAWRGKTTAPTRNALPLIIGTIFHIALFGAAALLASRIASMGAGQALILSETCGFPKEIDNPRSANSSQMNERDLLTFNSMILMGRITMTKSMAYVRACYNDDTEEGKGDCGSFVQSQLRGVNASAVYNATCPFGGGACATEFAVRYDSGHLHSNVDLGINNPKMEGVSLRRVTTCAPVKANQYATGWKDGVPEAWARMTNTTAKFYEFGKTKVGCPATSKDAMSDLATFCVTKYMKDNFIKAYTLEALTAYHNYPNASDFTPIPDFAVPNADVSLISIFNRAQYTSAVTDPLFHATNASVVAGFFEATNDLSILGCTEQYQFCNTETTQCTELTGLYSIRNSIESGKLTLSKRQTATFKVLWKVAWSMAMQWAGEFLADGLLRAQDWVFTEKSVRSSALDAQQWQIEAHNLHSLSLAVLQRRIHEHALPESFQIRPGVNSLSQIARPTDPEILDICRRQKTRSAENYSVSVLGMCIILIVGSFLILLDWILIQQIFWFRSITHARSAKKADWTSSGTLQLQKQVLESRGIGSWMATTTDLAFPVLVERGRVFRQLGVREEFQLAHVDTGYGGYDRRSLRGGERQLGYASLGNEADG</sequence>
<accession>A0A6A5T7T6</accession>
<organism evidence="2 3">
    <name type="scientific">Byssothecium circinans</name>
    <dbReference type="NCBI Taxonomy" id="147558"/>
    <lineage>
        <taxon>Eukaryota</taxon>
        <taxon>Fungi</taxon>
        <taxon>Dikarya</taxon>
        <taxon>Ascomycota</taxon>
        <taxon>Pezizomycotina</taxon>
        <taxon>Dothideomycetes</taxon>
        <taxon>Pleosporomycetidae</taxon>
        <taxon>Pleosporales</taxon>
        <taxon>Massarineae</taxon>
        <taxon>Massarinaceae</taxon>
        <taxon>Byssothecium</taxon>
    </lineage>
</organism>
<feature type="transmembrane region" description="Helical" evidence="1">
    <location>
        <begin position="108"/>
        <end position="129"/>
    </location>
</feature>
<keyword evidence="1" id="KW-1133">Transmembrane helix</keyword>
<name>A0A6A5T7T6_9PLEO</name>
<dbReference type="AlphaFoldDB" id="A0A6A5T7T6"/>
<evidence type="ECO:0000313" key="2">
    <source>
        <dbReference type="EMBL" id="KAF1949015.1"/>
    </source>
</evidence>
<evidence type="ECO:0000313" key="3">
    <source>
        <dbReference type="Proteomes" id="UP000800035"/>
    </source>
</evidence>
<dbReference type="EMBL" id="ML977043">
    <property type="protein sequence ID" value="KAF1949015.1"/>
    <property type="molecule type" value="Genomic_DNA"/>
</dbReference>
<gene>
    <name evidence="2" type="ORF">CC80DRAFT_458191</name>
</gene>
<reference evidence="2" key="1">
    <citation type="journal article" date="2020" name="Stud. Mycol.">
        <title>101 Dothideomycetes genomes: a test case for predicting lifestyles and emergence of pathogens.</title>
        <authorList>
            <person name="Haridas S."/>
            <person name="Albert R."/>
            <person name="Binder M."/>
            <person name="Bloem J."/>
            <person name="Labutti K."/>
            <person name="Salamov A."/>
            <person name="Andreopoulos B."/>
            <person name="Baker S."/>
            <person name="Barry K."/>
            <person name="Bills G."/>
            <person name="Bluhm B."/>
            <person name="Cannon C."/>
            <person name="Castanera R."/>
            <person name="Culley D."/>
            <person name="Daum C."/>
            <person name="Ezra D."/>
            <person name="Gonzalez J."/>
            <person name="Henrissat B."/>
            <person name="Kuo A."/>
            <person name="Liang C."/>
            <person name="Lipzen A."/>
            <person name="Lutzoni F."/>
            <person name="Magnuson J."/>
            <person name="Mondo S."/>
            <person name="Nolan M."/>
            <person name="Ohm R."/>
            <person name="Pangilinan J."/>
            <person name="Park H.-J."/>
            <person name="Ramirez L."/>
            <person name="Alfaro M."/>
            <person name="Sun H."/>
            <person name="Tritt A."/>
            <person name="Yoshinaga Y."/>
            <person name="Zwiers L.-H."/>
            <person name="Turgeon B."/>
            <person name="Goodwin S."/>
            <person name="Spatafora J."/>
            <person name="Crous P."/>
            <person name="Grigoriev I."/>
        </authorList>
    </citation>
    <scope>NUCLEOTIDE SEQUENCE</scope>
    <source>
        <strain evidence="2">CBS 675.92</strain>
    </source>
</reference>
<feature type="transmembrane region" description="Helical" evidence="1">
    <location>
        <begin position="562"/>
        <end position="586"/>
    </location>
</feature>
<feature type="non-terminal residue" evidence="2">
    <location>
        <position position="691"/>
    </location>
</feature>